<comment type="caution">
    <text evidence="9">The sequence shown here is derived from an EMBL/GenBank/DDBJ whole genome shotgun (WGS) entry which is preliminary data.</text>
</comment>
<dbReference type="Proteomes" id="UP000078407">
    <property type="component" value="Unassembled WGS sequence"/>
</dbReference>
<accession>A0ABX2W956</accession>
<evidence type="ECO:0000313" key="10">
    <source>
        <dbReference type="Proteomes" id="UP000078407"/>
    </source>
</evidence>
<dbReference type="InterPro" id="IPR005648">
    <property type="entry name" value="FlgD"/>
</dbReference>
<dbReference type="EMBL" id="LXEQ01000033">
    <property type="protein sequence ID" value="OAT28102.1"/>
    <property type="molecule type" value="Genomic_DNA"/>
</dbReference>
<evidence type="ECO:0000313" key="9">
    <source>
        <dbReference type="EMBL" id="OAT28102.1"/>
    </source>
</evidence>
<comment type="function">
    <text evidence="4 5">Required for flagellar hook formation. May act as a scaffolding protein.</text>
</comment>
<evidence type="ECO:0000256" key="4">
    <source>
        <dbReference type="ARBA" id="ARBA00024746"/>
    </source>
</evidence>
<comment type="similarity">
    <text evidence="1 5">Belongs to the FlgD family.</text>
</comment>
<evidence type="ECO:0000256" key="3">
    <source>
        <dbReference type="ARBA" id="ARBA00022795"/>
    </source>
</evidence>
<evidence type="ECO:0000256" key="2">
    <source>
        <dbReference type="ARBA" id="ARBA00016013"/>
    </source>
</evidence>
<feature type="domain" description="FlgD/Vpr Ig-like" evidence="7">
    <location>
        <begin position="158"/>
        <end position="224"/>
    </location>
</feature>
<dbReference type="InterPro" id="IPR025965">
    <property type="entry name" value="FlgD/Vpr_Ig-like"/>
</dbReference>
<evidence type="ECO:0000256" key="1">
    <source>
        <dbReference type="ARBA" id="ARBA00010577"/>
    </source>
</evidence>
<dbReference type="InterPro" id="IPR025963">
    <property type="entry name" value="FLgD_Tudor"/>
</dbReference>
<dbReference type="Gene3D" id="2.30.30.910">
    <property type="match status" value="1"/>
</dbReference>
<feature type="region of interest" description="Disordered" evidence="6">
    <location>
        <begin position="38"/>
        <end position="76"/>
    </location>
</feature>
<evidence type="ECO:0000259" key="7">
    <source>
        <dbReference type="Pfam" id="PF13860"/>
    </source>
</evidence>
<dbReference type="Pfam" id="PF13861">
    <property type="entry name" value="FLgD_tudor"/>
    <property type="match status" value="1"/>
</dbReference>
<gene>
    <name evidence="9" type="ORF">M976_01941</name>
</gene>
<evidence type="ECO:0000256" key="6">
    <source>
        <dbReference type="SAM" id="MobiDB-lite"/>
    </source>
</evidence>
<name>A0ABX2W956_9ENTR</name>
<evidence type="ECO:0000259" key="8">
    <source>
        <dbReference type="Pfam" id="PF13861"/>
    </source>
</evidence>
<organism evidence="9 10">
    <name type="scientific">Buttiauxella ferragutiae ATCC 51602</name>
    <dbReference type="NCBI Taxonomy" id="1354252"/>
    <lineage>
        <taxon>Bacteria</taxon>
        <taxon>Pseudomonadati</taxon>
        <taxon>Pseudomonadota</taxon>
        <taxon>Gammaproteobacteria</taxon>
        <taxon>Enterobacterales</taxon>
        <taxon>Enterobacteriaceae</taxon>
        <taxon>Buttiauxella</taxon>
    </lineage>
</organism>
<evidence type="ECO:0000256" key="5">
    <source>
        <dbReference type="RuleBase" id="RU362076"/>
    </source>
</evidence>
<keyword evidence="3 5" id="KW-1005">Bacterial flagellum biogenesis</keyword>
<keyword evidence="9" id="KW-0969">Cilium</keyword>
<dbReference type="Gene3D" id="2.60.40.4070">
    <property type="match status" value="1"/>
</dbReference>
<feature type="compositionally biased region" description="Low complexity" evidence="6">
    <location>
        <begin position="43"/>
        <end position="60"/>
    </location>
</feature>
<feature type="domain" description="FlgD Tudor-like" evidence="8">
    <location>
        <begin position="142"/>
        <end position="266"/>
    </location>
</feature>
<proteinExistence type="inferred from homology"/>
<keyword evidence="9" id="KW-0966">Cell projection</keyword>
<dbReference type="Pfam" id="PF03963">
    <property type="entry name" value="FlgD"/>
    <property type="match status" value="1"/>
</dbReference>
<keyword evidence="9" id="KW-0282">Flagellum</keyword>
<sequence length="286" mass="30254">MKTAALNPVNTYPGNRLPGSQNMLSQINGMVAPMSAMATQAKATPSAAGTPTATTTSTSTEEPEEPTDGSETGEAPPQVANVFVDLMLAQLTYQDPTNPVDSTEFVTQMAMFAQVTSMEYMRMTMNALYAVAENNLVVSTEQLIGNTVTAPDDSVTLGPETVLEGELLLDKDYDNVSIRIYDEFDAEVGTVTLGPQTAGEVAFVLDGKTLGLPEGEYRIEAETVIGDEIGTTPTYFSGVVNSVTLKGQEGLMLDVEGVGMVPLFDISKISAPPSQGGDDTTEETKL</sequence>
<keyword evidence="10" id="KW-1185">Reference proteome</keyword>
<protein>
    <recommendedName>
        <fullName evidence="2 5">Basal-body rod modification protein FlgD</fullName>
    </recommendedName>
</protein>
<reference evidence="9 10" key="1">
    <citation type="submission" date="2016-04" db="EMBL/GenBank/DDBJ databases">
        <title>ATOL: Assembling a taxonomically balanced genome-scale reconstruction of the evolutionary history of the Enterobacteriaceae.</title>
        <authorList>
            <person name="Plunkett G.III."/>
            <person name="Neeno-Eckwall E.C."/>
            <person name="Glasner J.D."/>
            <person name="Perna N.T."/>
        </authorList>
    </citation>
    <scope>NUCLEOTIDE SEQUENCE [LARGE SCALE GENOMIC DNA]</scope>
    <source>
        <strain evidence="9 10">ATCC 51602</strain>
    </source>
</reference>
<dbReference type="Pfam" id="PF13860">
    <property type="entry name" value="FlgD_ig"/>
    <property type="match status" value="1"/>
</dbReference>
<dbReference type="RefSeq" id="WP_064544161.1">
    <property type="nucleotide sequence ID" value="NZ_LXEQ01000033.1"/>
</dbReference>